<protein>
    <submittedName>
        <fullName evidence="3">LamG domain-containing protein</fullName>
    </submittedName>
</protein>
<evidence type="ECO:0000313" key="3">
    <source>
        <dbReference type="EMBL" id="NWK54766.1"/>
    </source>
</evidence>
<dbReference type="Proteomes" id="UP000557872">
    <property type="component" value="Unassembled WGS sequence"/>
</dbReference>
<comment type="caution">
    <text evidence="3">The sequence shown here is derived from an EMBL/GenBank/DDBJ whole genome shotgun (WGS) entry which is preliminary data.</text>
</comment>
<reference evidence="3 4" key="1">
    <citation type="submission" date="2020-07" db="EMBL/GenBank/DDBJ databases">
        <title>Roseicoccus Jingziensis gen. nov., sp. nov., isolated from coastal seawater.</title>
        <authorList>
            <person name="Feng X."/>
        </authorList>
    </citation>
    <scope>NUCLEOTIDE SEQUENCE [LARGE SCALE GENOMIC DNA]</scope>
    <source>
        <strain evidence="3 4">N1E253</strain>
    </source>
</reference>
<organism evidence="3 4">
    <name type="scientific">Oceaniferula marina</name>
    <dbReference type="NCBI Taxonomy" id="2748318"/>
    <lineage>
        <taxon>Bacteria</taxon>
        <taxon>Pseudomonadati</taxon>
        <taxon>Verrucomicrobiota</taxon>
        <taxon>Verrucomicrobiia</taxon>
        <taxon>Verrucomicrobiales</taxon>
        <taxon>Verrucomicrobiaceae</taxon>
        <taxon>Oceaniferula</taxon>
    </lineage>
</organism>
<dbReference type="AlphaFoldDB" id="A0A851GBG9"/>
<dbReference type="EMBL" id="JACBAZ010000001">
    <property type="protein sequence ID" value="NWK54766.1"/>
    <property type="molecule type" value="Genomic_DNA"/>
</dbReference>
<dbReference type="RefSeq" id="WP_178931453.1">
    <property type="nucleotide sequence ID" value="NZ_JACBAZ010000001.1"/>
</dbReference>
<feature type="signal peptide" evidence="1">
    <location>
        <begin position="1"/>
        <end position="20"/>
    </location>
</feature>
<dbReference type="Gene3D" id="2.60.120.200">
    <property type="match status" value="1"/>
</dbReference>
<keyword evidence="1" id="KW-0732">Signal</keyword>
<name>A0A851GBG9_9BACT</name>
<dbReference type="SUPFAM" id="SSF49899">
    <property type="entry name" value="Concanavalin A-like lectins/glucanases"/>
    <property type="match status" value="1"/>
</dbReference>
<dbReference type="InterPro" id="IPR013320">
    <property type="entry name" value="ConA-like_dom_sf"/>
</dbReference>
<dbReference type="Pfam" id="PF07589">
    <property type="entry name" value="PEP-CTERM"/>
    <property type="match status" value="1"/>
</dbReference>
<evidence type="ECO:0000256" key="1">
    <source>
        <dbReference type="SAM" id="SignalP"/>
    </source>
</evidence>
<evidence type="ECO:0000259" key="2">
    <source>
        <dbReference type="Pfam" id="PF07589"/>
    </source>
</evidence>
<feature type="domain" description="Ice-binding protein C-terminal" evidence="2">
    <location>
        <begin position="270"/>
        <end position="292"/>
    </location>
</feature>
<proteinExistence type="predicted"/>
<feature type="chain" id="PRO_5032316109" evidence="1">
    <location>
        <begin position="21"/>
        <end position="293"/>
    </location>
</feature>
<evidence type="ECO:0000313" key="4">
    <source>
        <dbReference type="Proteomes" id="UP000557872"/>
    </source>
</evidence>
<accession>A0A851GBG9</accession>
<dbReference type="InterPro" id="IPR013424">
    <property type="entry name" value="Ice-binding_C"/>
</dbReference>
<gene>
    <name evidence="3" type="ORF">HW115_04040</name>
</gene>
<dbReference type="NCBIfam" id="TIGR02595">
    <property type="entry name" value="PEP_CTERM"/>
    <property type="match status" value="1"/>
</dbReference>
<sequence>MKRITHPVLTLITSAGISQAALVLHSSMDNIDVGAGLGTDNTNSGNFNVGNAVGTDGTATAVNTGGSVTSGTTGQFGEAITFSTGTGGDRNVNYGNNFDVGNSSQTVSLWINSNSSGTGARFIASKGNVGSGDNGWSIWLEGSSLIMRGEYTGSDNSTQNLAVSHAFDFDDNVWHHVALVIDNTNGTWTGYLDGDSSADHASNGWSIGGGGGESNTFAPGSDFSNTSSLRLGASNSLTAEWAGSADDFGIWNEALSASQIDEIALNGVASVPEPSSVALLGLGGLALLLRRRK</sequence>
<keyword evidence="4" id="KW-1185">Reference proteome</keyword>
<dbReference type="Pfam" id="PF13385">
    <property type="entry name" value="Laminin_G_3"/>
    <property type="match status" value="1"/>
</dbReference>